<protein>
    <submittedName>
        <fullName evidence="1">V2 protein</fullName>
    </submittedName>
</protein>
<sequence>MGMETLNKRNRVLPECDSCSSSESSLNDIDICGDDDGLGDEALDAGSVYSSSQKLLVSVAKDVLLDDCDATILDISLPSALWFLSQRYLTCCLRKELLPLPGISEKQTVLLRQLIRRVARRHCLFTYKCEEWFEGCLKIKEDGNEKKEPPTEAEKKAQDDWEEFCRKAACSAS</sequence>
<accession>A0A2P0ZI26</accession>
<reference evidence="1" key="1">
    <citation type="submission" date="2017-06" db="EMBL/GenBank/DDBJ databases">
        <title>Absence of Grapevine red blotch virus in Swiss vineyards.</title>
        <authorList>
            <person name="Reynard J.-S."/>
        </authorList>
    </citation>
    <scope>NUCLEOTIDE SEQUENCE</scope>
    <source>
        <strain evidence="1">Z_A2V13</strain>
    </source>
</reference>
<proteinExistence type="predicted"/>
<organism evidence="1">
    <name type="scientific">Grapevine red blotch virus</name>
    <dbReference type="NCBI Taxonomy" id="1381007"/>
    <lineage>
        <taxon>Viruses</taxon>
        <taxon>Monodnaviria</taxon>
        <taxon>Shotokuvirae</taxon>
        <taxon>Cressdnaviricota</taxon>
        <taxon>Repensiviricetes</taxon>
        <taxon>Geplafuvirales</taxon>
        <taxon>Geminiviridae</taxon>
        <taxon>Grablovirus</taxon>
        <taxon>Grablovirus vitis</taxon>
    </lineage>
</organism>
<evidence type="ECO:0000313" key="1">
    <source>
        <dbReference type="EMBL" id="AVH80625.1"/>
    </source>
</evidence>
<dbReference type="EMBL" id="MF276895">
    <property type="protein sequence ID" value="AVH80625.1"/>
    <property type="molecule type" value="Genomic_DNA"/>
</dbReference>
<name>A0A2P0ZI26_9GEMI</name>